<dbReference type="PROSITE" id="PS50156">
    <property type="entry name" value="SSD"/>
    <property type="match status" value="1"/>
</dbReference>
<keyword evidence="9" id="KW-1185">Reference proteome</keyword>
<dbReference type="PANTHER" id="PTHR10796">
    <property type="entry name" value="PATCHED-RELATED"/>
    <property type="match status" value="1"/>
</dbReference>
<accession>A0A8B7Y8G9</accession>
<evidence type="ECO:0000259" key="8">
    <source>
        <dbReference type="PROSITE" id="PS50156"/>
    </source>
</evidence>
<keyword evidence="5 7" id="KW-0472">Membrane</keyword>
<dbReference type="GO" id="GO:0016020">
    <property type="term" value="C:membrane"/>
    <property type="evidence" value="ECO:0007669"/>
    <property type="project" value="UniProtKB-SubCell"/>
</dbReference>
<feature type="transmembrane region" description="Helical" evidence="7">
    <location>
        <begin position="373"/>
        <end position="392"/>
    </location>
</feature>
<keyword evidence="6" id="KW-0325">Glycoprotein</keyword>
<feature type="transmembrane region" description="Helical" evidence="7">
    <location>
        <begin position="837"/>
        <end position="859"/>
    </location>
</feature>
<feature type="transmembrane region" description="Helical" evidence="7">
    <location>
        <begin position="27"/>
        <end position="49"/>
    </location>
</feature>
<dbReference type="RefSeq" id="XP_022089524.1">
    <property type="nucleotide sequence ID" value="XM_022233832.1"/>
</dbReference>
<evidence type="ECO:0000256" key="2">
    <source>
        <dbReference type="ARBA" id="ARBA00005585"/>
    </source>
</evidence>
<dbReference type="InterPro" id="IPR051697">
    <property type="entry name" value="Patched_domain-protein"/>
</dbReference>
<dbReference type="Proteomes" id="UP000694845">
    <property type="component" value="Unplaced"/>
</dbReference>
<proteinExistence type="inferred from homology"/>
<feature type="transmembrane region" description="Helical" evidence="7">
    <location>
        <begin position="303"/>
        <end position="327"/>
    </location>
</feature>
<evidence type="ECO:0000256" key="5">
    <source>
        <dbReference type="ARBA" id="ARBA00023136"/>
    </source>
</evidence>
<feature type="transmembrane region" description="Helical" evidence="7">
    <location>
        <begin position="734"/>
        <end position="755"/>
    </location>
</feature>
<evidence type="ECO:0000256" key="3">
    <source>
        <dbReference type="ARBA" id="ARBA00022692"/>
    </source>
</evidence>
<reference evidence="10" key="1">
    <citation type="submission" date="2025-08" db="UniProtKB">
        <authorList>
            <consortium name="RefSeq"/>
        </authorList>
    </citation>
    <scope>IDENTIFICATION</scope>
</reference>
<dbReference type="AlphaFoldDB" id="A0A8B7Y8G9"/>
<evidence type="ECO:0000256" key="1">
    <source>
        <dbReference type="ARBA" id="ARBA00004141"/>
    </source>
</evidence>
<dbReference type="InterPro" id="IPR000731">
    <property type="entry name" value="SSD"/>
</dbReference>
<name>A0A8B7Y8G9_ACAPL</name>
<evidence type="ECO:0000313" key="9">
    <source>
        <dbReference type="Proteomes" id="UP000694845"/>
    </source>
</evidence>
<comment type="similarity">
    <text evidence="2">Belongs to the patched family.</text>
</comment>
<comment type="subcellular location">
    <subcellularLocation>
        <location evidence="1">Membrane</location>
        <topology evidence="1">Multi-pass membrane protein</topology>
    </subcellularLocation>
</comment>
<feature type="transmembrane region" description="Helical" evidence="7">
    <location>
        <begin position="333"/>
        <end position="353"/>
    </location>
</feature>
<keyword evidence="4 7" id="KW-1133">Transmembrane helix</keyword>
<evidence type="ECO:0000313" key="10">
    <source>
        <dbReference type="RefSeq" id="XP_022089524.1"/>
    </source>
</evidence>
<feature type="transmembrane region" description="Helical" evidence="7">
    <location>
        <begin position="270"/>
        <end position="291"/>
    </location>
</feature>
<organism evidence="9 10">
    <name type="scientific">Acanthaster planci</name>
    <name type="common">Crown-of-thorns starfish</name>
    <dbReference type="NCBI Taxonomy" id="133434"/>
    <lineage>
        <taxon>Eukaryota</taxon>
        <taxon>Metazoa</taxon>
        <taxon>Echinodermata</taxon>
        <taxon>Eleutherozoa</taxon>
        <taxon>Asterozoa</taxon>
        <taxon>Asteroidea</taxon>
        <taxon>Valvatacea</taxon>
        <taxon>Valvatida</taxon>
        <taxon>Acanthasteridae</taxon>
        <taxon>Acanthaster</taxon>
    </lineage>
</organism>
<dbReference type="Pfam" id="PF02460">
    <property type="entry name" value="Patched"/>
    <property type="match status" value="1"/>
</dbReference>
<evidence type="ECO:0000256" key="4">
    <source>
        <dbReference type="ARBA" id="ARBA00022989"/>
    </source>
</evidence>
<dbReference type="PANTHER" id="PTHR10796:SF92">
    <property type="entry name" value="PATCHED-RELATED, ISOFORM A"/>
    <property type="match status" value="1"/>
</dbReference>
<keyword evidence="3 7" id="KW-0812">Transmembrane</keyword>
<dbReference type="KEGG" id="aplc:110978670"/>
<protein>
    <submittedName>
        <fullName evidence="10">Patched domain-containing protein 3-like isoform X1</fullName>
    </submittedName>
</protein>
<dbReference type="OrthoDB" id="6510177at2759"/>
<evidence type="ECO:0000256" key="7">
    <source>
        <dbReference type="SAM" id="Phobius"/>
    </source>
</evidence>
<dbReference type="Gene3D" id="1.20.1640.10">
    <property type="entry name" value="Multidrug efflux transporter AcrB transmembrane domain"/>
    <property type="match status" value="2"/>
</dbReference>
<feature type="transmembrane region" description="Helical" evidence="7">
    <location>
        <begin position="808"/>
        <end position="830"/>
    </location>
</feature>
<feature type="transmembrane region" description="Helical" evidence="7">
    <location>
        <begin position="767"/>
        <end position="788"/>
    </location>
</feature>
<feature type="domain" description="SSD" evidence="8">
    <location>
        <begin position="270"/>
        <end position="427"/>
    </location>
</feature>
<dbReference type="InterPro" id="IPR003392">
    <property type="entry name" value="PTHD_SSD"/>
</dbReference>
<gene>
    <name evidence="10" type="primary">LOC110978670</name>
</gene>
<dbReference type="SUPFAM" id="SSF82866">
    <property type="entry name" value="Multidrug efflux transporter AcrB transmembrane domain"/>
    <property type="match status" value="2"/>
</dbReference>
<sequence>MANYYCMDRTINRGFYKYGKLIARHPLVFLISPLIIVVLLAGGLSQFYFNDDVEYLFTPDDCRARIDGEFTSEHFLTGIEGGDFLPNRELELFNRRGRVIITAMDGKSALRRDVMADLLKLDQVIRSFNVTYNQTTVVTHEDVCQRFMGQCVDNEILKFYRGRIDEFENLTVTYPLSEIPIGFGLTIPAFLGPNLGGIMLDNNSNIESAQALRLFYSLGTEPEDDHLAATWELEFLKVVDEFQNRTSTMNIRTSTSMTLSVEVNEASYRVLPRFVATFCMLLLFAVCSCIMRDWVLSKPWLGLIGVISAGLSILSSIGLLSLIGLGYNEVVSLMPFLILGVGVDNMFIMIAAWRQLSLYLSVEERMGRTFSEAGVSVTITNLTTILAFIIGASSSLPGVRTFCIYNGVAMLFVYFYQITFFGGAMTLIGHREAKNLHCYTCKKVLPREESPNKFYLLFCSGGISRNKHKGHTIDLEHRIMKFFHLYYGPFLTKSWVKGTIVVLYLLYLGGAIYGCTQIKKGLSLKDLAINDSPTFQYYDLEDTQFREVGPAVSVIFKNELEYWNGTVRDRIENLTRRMEESDNVFGEEITQSWVRDFSRYWEGVQLHMPDKAKPGKESFMEVLTELFLNDPRYTMYQLDIHLVEDKETGEKTIQSSRLIVQTKNLFTIDDECRTMLELWDLAEESDLDVIAYHPAFVLYESYVLFVPSLLQALGITLVCMFVVAIIMIPHPVCALLVTLCVISIDTAVLGYMALWDVNLNPVSMVNIILCIGFSVDFSAHITYGFVIAPKEDTNSRAVYALHSLGMAILQGALSSIISISALSTAPVYVFRTFFKTLFLVMVFGALHGLVILPVILTFMGKCMPHRVPEEEKDKDAVAKQQKSTLLPSIPMKHTPGEREKVVIDLRVTTV</sequence>
<feature type="transmembrane region" description="Helical" evidence="7">
    <location>
        <begin position="702"/>
        <end position="728"/>
    </location>
</feature>
<dbReference type="GeneID" id="110978670"/>
<feature type="transmembrane region" description="Helical" evidence="7">
    <location>
        <begin position="404"/>
        <end position="428"/>
    </location>
</feature>
<evidence type="ECO:0000256" key="6">
    <source>
        <dbReference type="ARBA" id="ARBA00023180"/>
    </source>
</evidence>